<name>A0A510HHZ3_9ACTN</name>
<dbReference type="Pfam" id="PF00809">
    <property type="entry name" value="Pterin_bind"/>
    <property type="match status" value="1"/>
</dbReference>
<keyword evidence="10 12" id="KW-0289">Folate biosynthesis</keyword>
<keyword evidence="7 12" id="KW-0808">Transferase</keyword>
<evidence type="ECO:0000313" key="14">
    <source>
        <dbReference type="EMBL" id="BBL79612.1"/>
    </source>
</evidence>
<comment type="similarity">
    <text evidence="4 12">Belongs to the DHPS family.</text>
</comment>
<dbReference type="PROSITE" id="PS50972">
    <property type="entry name" value="PTERIN_BINDING"/>
    <property type="match status" value="1"/>
</dbReference>
<evidence type="ECO:0000256" key="12">
    <source>
        <dbReference type="RuleBase" id="RU361205"/>
    </source>
</evidence>
<dbReference type="EMBL" id="AP019791">
    <property type="protein sequence ID" value="BBL79612.1"/>
    <property type="molecule type" value="Genomic_DNA"/>
</dbReference>
<comment type="pathway">
    <text evidence="3 12">Cofactor biosynthesis; tetrahydrofolate biosynthesis; 7,8-dihydrofolate from 2-amino-4-hydroxy-6-hydroxymethyl-7,8-dihydropteridine diphosphate and 4-aminobenzoate: step 1/2.</text>
</comment>
<evidence type="ECO:0000256" key="10">
    <source>
        <dbReference type="ARBA" id="ARBA00022909"/>
    </source>
</evidence>
<evidence type="ECO:0000313" key="15">
    <source>
        <dbReference type="Proteomes" id="UP000318065"/>
    </source>
</evidence>
<dbReference type="FunFam" id="3.20.20.20:FF:000006">
    <property type="entry name" value="Dihydropteroate synthase"/>
    <property type="match status" value="1"/>
</dbReference>
<dbReference type="PANTHER" id="PTHR20941:SF1">
    <property type="entry name" value="FOLIC ACID SYNTHESIS PROTEIN FOL1"/>
    <property type="match status" value="1"/>
</dbReference>
<dbReference type="InterPro" id="IPR006390">
    <property type="entry name" value="DHP_synth_dom"/>
</dbReference>
<evidence type="ECO:0000256" key="1">
    <source>
        <dbReference type="ARBA" id="ARBA00000012"/>
    </source>
</evidence>
<sequence length="288" mass="30817">MRQRPETVRAGDRKLGPRPVLMGIVNVTPDSFSDGGEAFSPERAAERALQLLDEGAHVIDVGGESTRPGAEPVSEEEEIRRVVPAVRAILAERPRAVVSVDTYRAGTAEVALDAGALMVNDITALRGDPRMARLVAEAGCGVVLMHMRGTPETMQRDPRYEDVVGEVRDFLARRAEAAVAAGVDPGRILLDPGIGFGKTVEHNLRLLGSLDVIAEIGFPVLVGTSRKAFIGRITGAEDPKERVFGTVATSVIAYGRGAFAFRVHDVRANREALEVAAAVEALPLRELS</sequence>
<comment type="function">
    <text evidence="12">Catalyzes the condensation of para-aminobenzoate (pABA) with 6-hydroxymethyl-7,8-dihydropterin diphosphate (DHPt-PP) to form 7,8-dihydropteroate (H2Pte), the immediate precursor of folate derivatives.</text>
</comment>
<dbReference type="GO" id="GO:0046656">
    <property type="term" value="P:folic acid biosynthetic process"/>
    <property type="evidence" value="ECO:0007669"/>
    <property type="project" value="UniProtKB-KW"/>
</dbReference>
<dbReference type="GO" id="GO:0046872">
    <property type="term" value="F:metal ion binding"/>
    <property type="evidence" value="ECO:0007669"/>
    <property type="project" value="UniProtKB-KW"/>
</dbReference>
<dbReference type="Proteomes" id="UP000318065">
    <property type="component" value="Chromosome"/>
</dbReference>
<dbReference type="InterPro" id="IPR011005">
    <property type="entry name" value="Dihydropteroate_synth-like_sf"/>
</dbReference>
<evidence type="ECO:0000256" key="6">
    <source>
        <dbReference type="ARBA" id="ARBA00016919"/>
    </source>
</evidence>
<dbReference type="InterPro" id="IPR045031">
    <property type="entry name" value="DHP_synth-like"/>
</dbReference>
<evidence type="ECO:0000256" key="5">
    <source>
        <dbReference type="ARBA" id="ARBA00012458"/>
    </source>
</evidence>
<gene>
    <name evidence="14" type="ORF">RxyAA322_14660</name>
</gene>
<evidence type="ECO:0000256" key="7">
    <source>
        <dbReference type="ARBA" id="ARBA00022679"/>
    </source>
</evidence>
<protein>
    <recommendedName>
        <fullName evidence="6 12">Dihydropteroate synthase</fullName>
        <shortName evidence="12">DHPS</shortName>
        <ecNumber evidence="5 12">2.5.1.15</ecNumber>
    </recommendedName>
    <alternativeName>
        <fullName evidence="11 12">Dihydropteroate pyrophosphorylase</fullName>
    </alternativeName>
</protein>
<evidence type="ECO:0000256" key="8">
    <source>
        <dbReference type="ARBA" id="ARBA00022723"/>
    </source>
</evidence>
<dbReference type="PROSITE" id="PS00793">
    <property type="entry name" value="DHPS_2"/>
    <property type="match status" value="1"/>
</dbReference>
<evidence type="ECO:0000259" key="13">
    <source>
        <dbReference type="PROSITE" id="PS50972"/>
    </source>
</evidence>
<keyword evidence="9 12" id="KW-0460">Magnesium</keyword>
<keyword evidence="15" id="KW-1185">Reference proteome</keyword>
<dbReference type="InterPro" id="IPR000489">
    <property type="entry name" value="Pterin-binding_dom"/>
</dbReference>
<dbReference type="GO" id="GO:0005829">
    <property type="term" value="C:cytosol"/>
    <property type="evidence" value="ECO:0007669"/>
    <property type="project" value="TreeGrafter"/>
</dbReference>
<keyword evidence="8 12" id="KW-0479">Metal-binding</keyword>
<dbReference type="UniPathway" id="UPA00077">
    <property type="reaction ID" value="UER00156"/>
</dbReference>
<proteinExistence type="inferred from homology"/>
<reference evidence="14" key="1">
    <citation type="journal article" date="2019" name="Microbiol. Resour. Announc.">
        <title>Complete Genome Sequence of Rubrobacter xylanophilus Strain AA3-22, Isolated from Arima Onsen in Japan.</title>
        <authorList>
            <person name="Tomariguchi N."/>
            <person name="Miyazaki K."/>
        </authorList>
    </citation>
    <scope>NUCLEOTIDE SEQUENCE [LARGE SCALE GENOMIC DNA]</scope>
    <source>
        <strain evidence="14">AA3-22</strain>
    </source>
</reference>
<dbReference type="GO" id="GO:0046654">
    <property type="term" value="P:tetrahydrofolate biosynthetic process"/>
    <property type="evidence" value="ECO:0007669"/>
    <property type="project" value="UniProtKB-UniPathway"/>
</dbReference>
<evidence type="ECO:0000256" key="3">
    <source>
        <dbReference type="ARBA" id="ARBA00004763"/>
    </source>
</evidence>
<organism evidence="14 15">
    <name type="scientific">Rubrobacter xylanophilus</name>
    <dbReference type="NCBI Taxonomy" id="49319"/>
    <lineage>
        <taxon>Bacteria</taxon>
        <taxon>Bacillati</taxon>
        <taxon>Actinomycetota</taxon>
        <taxon>Rubrobacteria</taxon>
        <taxon>Rubrobacterales</taxon>
        <taxon>Rubrobacteraceae</taxon>
        <taxon>Rubrobacter</taxon>
    </lineage>
</organism>
<feature type="domain" description="Pterin-binding" evidence="13">
    <location>
        <begin position="19"/>
        <end position="274"/>
    </location>
</feature>
<dbReference type="PANTHER" id="PTHR20941">
    <property type="entry name" value="FOLATE SYNTHESIS PROTEINS"/>
    <property type="match status" value="1"/>
</dbReference>
<evidence type="ECO:0000256" key="9">
    <source>
        <dbReference type="ARBA" id="ARBA00022842"/>
    </source>
</evidence>
<dbReference type="Gene3D" id="3.20.20.20">
    <property type="entry name" value="Dihydropteroate synthase-like"/>
    <property type="match status" value="1"/>
</dbReference>
<comment type="cofactor">
    <cofactor evidence="2 12">
        <name>Mg(2+)</name>
        <dbReference type="ChEBI" id="CHEBI:18420"/>
    </cofactor>
</comment>
<evidence type="ECO:0000256" key="2">
    <source>
        <dbReference type="ARBA" id="ARBA00001946"/>
    </source>
</evidence>
<dbReference type="AlphaFoldDB" id="A0A510HHZ3"/>
<evidence type="ECO:0000256" key="11">
    <source>
        <dbReference type="ARBA" id="ARBA00030193"/>
    </source>
</evidence>
<comment type="catalytic activity">
    <reaction evidence="1">
        <text>(7,8-dihydropterin-6-yl)methyl diphosphate + 4-aminobenzoate = 7,8-dihydropteroate + diphosphate</text>
        <dbReference type="Rhea" id="RHEA:19949"/>
        <dbReference type="ChEBI" id="CHEBI:17836"/>
        <dbReference type="ChEBI" id="CHEBI:17839"/>
        <dbReference type="ChEBI" id="CHEBI:33019"/>
        <dbReference type="ChEBI" id="CHEBI:72950"/>
        <dbReference type="EC" id="2.5.1.15"/>
    </reaction>
</comment>
<dbReference type="EC" id="2.5.1.15" evidence="5 12"/>
<dbReference type="PROSITE" id="PS00792">
    <property type="entry name" value="DHPS_1"/>
    <property type="match status" value="1"/>
</dbReference>
<dbReference type="CDD" id="cd00739">
    <property type="entry name" value="DHPS"/>
    <property type="match status" value="1"/>
</dbReference>
<dbReference type="NCBIfam" id="TIGR01496">
    <property type="entry name" value="DHPS"/>
    <property type="match status" value="1"/>
</dbReference>
<dbReference type="GO" id="GO:0004156">
    <property type="term" value="F:dihydropteroate synthase activity"/>
    <property type="evidence" value="ECO:0007669"/>
    <property type="project" value="UniProtKB-EC"/>
</dbReference>
<dbReference type="SUPFAM" id="SSF51717">
    <property type="entry name" value="Dihydropteroate synthetase-like"/>
    <property type="match status" value="1"/>
</dbReference>
<evidence type="ECO:0000256" key="4">
    <source>
        <dbReference type="ARBA" id="ARBA00009503"/>
    </source>
</evidence>
<accession>A0A510HHZ3</accession>